<gene>
    <name evidence="1" type="ORF">QIS99_12920</name>
</gene>
<dbReference type="Proteomes" id="UP001224661">
    <property type="component" value="Unassembled WGS sequence"/>
</dbReference>
<keyword evidence="2" id="KW-1185">Reference proteome</keyword>
<dbReference type="SUPFAM" id="SSF54786">
    <property type="entry name" value="YcfA/nrd intein domain"/>
    <property type="match status" value="1"/>
</dbReference>
<dbReference type="Gene3D" id="3.30.920.30">
    <property type="entry name" value="Hypothetical protein"/>
    <property type="match status" value="1"/>
</dbReference>
<sequence>MKKRDLIRTLNQMASDKGVSFSLRRQGGGHEVWNFGTKTLIIPRHTEIAEGTARAIVRGAEEA</sequence>
<name>A0ABT6RRL8_9ACTN</name>
<comment type="caution">
    <text evidence="1">The sequence shown here is derived from an EMBL/GenBank/DDBJ whole genome shotgun (WGS) entry which is preliminary data.</text>
</comment>
<protein>
    <submittedName>
        <fullName evidence="1">Type II toxin-antitoxin system HicA family toxin</fullName>
    </submittedName>
</protein>
<accession>A0ABT6RRL8</accession>
<dbReference type="RefSeq" id="WP_282513365.1">
    <property type="nucleotide sequence ID" value="NZ_JASCIR010000008.1"/>
</dbReference>
<proteinExistence type="predicted"/>
<reference evidence="1 2" key="1">
    <citation type="submission" date="2023-05" db="EMBL/GenBank/DDBJ databases">
        <title>Draft genome sequence of Streptomyces sp. B-S-A8 isolated from a cave soil in Thailand.</title>
        <authorList>
            <person name="Chamroensaksri N."/>
            <person name="Muangham S."/>
        </authorList>
    </citation>
    <scope>NUCLEOTIDE SEQUENCE [LARGE SCALE GENOMIC DNA]</scope>
    <source>
        <strain evidence="1 2">B-S-A8</strain>
    </source>
</reference>
<evidence type="ECO:0000313" key="2">
    <source>
        <dbReference type="Proteomes" id="UP001224661"/>
    </source>
</evidence>
<dbReference type="EMBL" id="JASCIR010000008">
    <property type="protein sequence ID" value="MDI3387093.1"/>
    <property type="molecule type" value="Genomic_DNA"/>
</dbReference>
<dbReference type="InterPro" id="IPR038570">
    <property type="entry name" value="HicA_sf"/>
</dbReference>
<evidence type="ECO:0000313" key="1">
    <source>
        <dbReference type="EMBL" id="MDI3387093.1"/>
    </source>
</evidence>
<organism evidence="1 2">
    <name type="scientific">Streptomyces solicavernae</name>
    <dbReference type="NCBI Taxonomy" id="3043614"/>
    <lineage>
        <taxon>Bacteria</taxon>
        <taxon>Bacillati</taxon>
        <taxon>Actinomycetota</taxon>
        <taxon>Actinomycetes</taxon>
        <taxon>Kitasatosporales</taxon>
        <taxon>Streptomycetaceae</taxon>
        <taxon>Streptomyces</taxon>
    </lineage>
</organism>